<name>F2FAH4_SOLSS</name>
<dbReference type="HOGENOM" id="CLU_3103898_0_0_9"/>
<evidence type="ECO:0000313" key="2">
    <source>
        <dbReference type="Proteomes" id="UP000006691"/>
    </source>
</evidence>
<keyword evidence="2" id="KW-1185">Reference proteome</keyword>
<proteinExistence type="predicted"/>
<dbReference type="AlphaFoldDB" id="F2FAH4"/>
<dbReference type="KEGG" id="siv:SSIL_2318"/>
<accession>F2FAH4</accession>
<organism evidence="1 2">
    <name type="scientific">Solibacillus silvestris (strain StLB046)</name>
    <name type="common">Bacillus silvestris</name>
    <dbReference type="NCBI Taxonomy" id="1002809"/>
    <lineage>
        <taxon>Bacteria</taxon>
        <taxon>Bacillati</taxon>
        <taxon>Bacillota</taxon>
        <taxon>Bacilli</taxon>
        <taxon>Bacillales</taxon>
        <taxon>Caryophanaceae</taxon>
        <taxon>Solibacillus</taxon>
    </lineage>
</organism>
<gene>
    <name evidence="1" type="ordered locus">SSIL_2318</name>
</gene>
<sequence length="51" mass="5848">MTLIILISIITKNIVEFIFNVNFPEGNGPASTLVMIWAFFAIQNKKYQKET</sequence>
<reference evidence="1 2" key="2">
    <citation type="journal article" date="2012" name="J. Biosci. Bioeng.">
        <title>Complete genome sequence and characterization of the N-acylhomoserine lactone-degrading gene of the potato leaf-associated Solibacillus silvestris.</title>
        <authorList>
            <person name="Morohoshi T."/>
            <person name="Tominaga Y."/>
            <person name="Someya N."/>
            <person name="Ikeda T."/>
        </authorList>
    </citation>
    <scope>NUCLEOTIDE SEQUENCE [LARGE SCALE GENOMIC DNA]</scope>
    <source>
        <strain evidence="1 2">StLB046</strain>
    </source>
</reference>
<evidence type="ECO:0000313" key="1">
    <source>
        <dbReference type="EMBL" id="BAK16741.1"/>
    </source>
</evidence>
<protein>
    <submittedName>
        <fullName evidence="1">Uncharacterized protein</fullName>
    </submittedName>
</protein>
<reference evidence="2" key="1">
    <citation type="submission" date="2011-04" db="EMBL/GenBank/DDBJ databases">
        <title>Genome sequence of Solibacillus silvestris StLB046.</title>
        <authorList>
            <person name="Morohoshi T."/>
            <person name="Someya N."/>
            <person name="Ikeda T."/>
        </authorList>
    </citation>
    <scope>NUCLEOTIDE SEQUENCE [LARGE SCALE GENOMIC DNA]</scope>
    <source>
        <strain evidence="2">StLB046</strain>
    </source>
</reference>
<dbReference type="EMBL" id="AP012157">
    <property type="protein sequence ID" value="BAK16741.1"/>
    <property type="molecule type" value="Genomic_DNA"/>
</dbReference>
<dbReference type="Proteomes" id="UP000006691">
    <property type="component" value="Chromosome"/>
</dbReference>